<dbReference type="EMBL" id="FUXB01000036">
    <property type="protein sequence ID" value="SKA28578.1"/>
    <property type="molecule type" value="Genomic_DNA"/>
</dbReference>
<dbReference type="RefSeq" id="WP_078927628.1">
    <property type="nucleotide sequence ID" value="NZ_FUXB01000036.1"/>
</dbReference>
<dbReference type="Proteomes" id="UP000190834">
    <property type="component" value="Unassembled WGS sequence"/>
</dbReference>
<dbReference type="Pfam" id="PF05708">
    <property type="entry name" value="Peptidase_C92"/>
    <property type="match status" value="1"/>
</dbReference>
<keyword evidence="2" id="KW-1185">Reference proteome</keyword>
<dbReference type="Gene3D" id="3.90.1720.10">
    <property type="entry name" value="endopeptidase domain like (from Nostoc punctiforme)"/>
    <property type="match status" value="1"/>
</dbReference>
<dbReference type="OrthoDB" id="7843671at2"/>
<evidence type="ECO:0000313" key="2">
    <source>
        <dbReference type="Proteomes" id="UP000190834"/>
    </source>
</evidence>
<dbReference type="InterPro" id="IPR024453">
    <property type="entry name" value="Peptidase_C92"/>
</dbReference>
<dbReference type="InterPro" id="IPR038765">
    <property type="entry name" value="Papain-like_cys_pep_sf"/>
</dbReference>
<accession>A0A1T4SKY6</accession>
<dbReference type="SUPFAM" id="SSF54001">
    <property type="entry name" value="Cysteine proteinases"/>
    <property type="match status" value="1"/>
</dbReference>
<name>A0A1T4SKY6_VIBCI</name>
<proteinExistence type="predicted"/>
<organism evidence="1 2">
    <name type="scientific">Vibrio cincinnatiensis DSM 19608</name>
    <dbReference type="NCBI Taxonomy" id="1123491"/>
    <lineage>
        <taxon>Bacteria</taxon>
        <taxon>Pseudomonadati</taxon>
        <taxon>Pseudomonadota</taxon>
        <taxon>Gammaproteobacteria</taxon>
        <taxon>Vibrionales</taxon>
        <taxon>Vibrionaceae</taxon>
        <taxon>Vibrio</taxon>
    </lineage>
</organism>
<protein>
    <submittedName>
        <fullName evidence="1">Permuted papain-like amidase enzyme, YaeF/YiiX, C92 family</fullName>
    </submittedName>
</protein>
<gene>
    <name evidence="1" type="ORF">SAMN02745782_03344</name>
</gene>
<sequence length="370" mass="42390">MGKKLILDVPSLKLGDVILTSEKGFASIGVRAATLSKYSHAAIYVGGTMIEATLGGVFSKNPQRLLFDSEKQVAVYRYRAELDETQIKNVCDYARSKTASLYTISEAVTLRIREILNKPESRKQFCSRLVALSYSDNGINLGNIRNPAYCTPKQLSLCKVFYKVNNIVREAEEHEIAFAKTDDPNILHQKDTIAWVNKVRELVKIEGLSKDFDIQSITDVDEFLKLNHQYDELVVSYMNSGGYLTHYNFDTKRNPYRYNLTLLDSVVKERNDKHAFFNEQLSKELDIINLYSENLNRYLNYYVHNNLSYYREHCLLYMNLLTGIYVRAKFLHQVSKKYRNYDVAYASSEVLRIAAVNCGKGKEILGVQGA</sequence>
<dbReference type="GeneID" id="70581824"/>
<dbReference type="AlphaFoldDB" id="A0A1T4SKY6"/>
<reference evidence="2" key="1">
    <citation type="submission" date="2017-02" db="EMBL/GenBank/DDBJ databases">
        <authorList>
            <person name="Varghese N."/>
            <person name="Submissions S."/>
        </authorList>
    </citation>
    <scope>NUCLEOTIDE SEQUENCE [LARGE SCALE GENOMIC DNA]</scope>
    <source>
        <strain evidence="2">DSM 19608</strain>
    </source>
</reference>
<evidence type="ECO:0000313" key="1">
    <source>
        <dbReference type="EMBL" id="SKA28578.1"/>
    </source>
</evidence>